<protein>
    <submittedName>
        <fullName evidence="2">Uncharacterized protein</fullName>
    </submittedName>
</protein>
<keyword evidence="3" id="KW-1185">Reference proteome</keyword>
<name>A0ABN9VJ36_9DINO</name>
<feature type="compositionally biased region" description="Basic residues" evidence="1">
    <location>
        <begin position="142"/>
        <end position="153"/>
    </location>
</feature>
<feature type="compositionally biased region" description="Low complexity" evidence="1">
    <location>
        <begin position="98"/>
        <end position="114"/>
    </location>
</feature>
<reference evidence="2" key="1">
    <citation type="submission" date="2023-10" db="EMBL/GenBank/DDBJ databases">
        <authorList>
            <person name="Chen Y."/>
            <person name="Shah S."/>
            <person name="Dougan E. K."/>
            <person name="Thang M."/>
            <person name="Chan C."/>
        </authorList>
    </citation>
    <scope>NUCLEOTIDE SEQUENCE [LARGE SCALE GENOMIC DNA]</scope>
</reference>
<dbReference type="EMBL" id="CAUYUJ010017260">
    <property type="protein sequence ID" value="CAK0873264.1"/>
    <property type="molecule type" value="Genomic_DNA"/>
</dbReference>
<evidence type="ECO:0000313" key="3">
    <source>
        <dbReference type="Proteomes" id="UP001189429"/>
    </source>
</evidence>
<gene>
    <name evidence="2" type="ORF">PCOR1329_LOCUS58522</name>
</gene>
<feature type="region of interest" description="Disordered" evidence="1">
    <location>
        <begin position="82"/>
        <end position="191"/>
    </location>
</feature>
<evidence type="ECO:0000313" key="2">
    <source>
        <dbReference type="EMBL" id="CAK0873264.1"/>
    </source>
</evidence>
<feature type="compositionally biased region" description="Low complexity" evidence="1">
    <location>
        <begin position="82"/>
        <end position="91"/>
    </location>
</feature>
<organism evidence="2 3">
    <name type="scientific">Prorocentrum cordatum</name>
    <dbReference type="NCBI Taxonomy" id="2364126"/>
    <lineage>
        <taxon>Eukaryota</taxon>
        <taxon>Sar</taxon>
        <taxon>Alveolata</taxon>
        <taxon>Dinophyceae</taxon>
        <taxon>Prorocentrales</taxon>
        <taxon>Prorocentraceae</taxon>
        <taxon>Prorocentrum</taxon>
    </lineage>
</organism>
<dbReference type="Proteomes" id="UP001189429">
    <property type="component" value="Unassembled WGS sequence"/>
</dbReference>
<comment type="caution">
    <text evidence="2">The sequence shown here is derived from an EMBL/GenBank/DDBJ whole genome shotgun (WGS) entry which is preliminary data.</text>
</comment>
<feature type="compositionally biased region" description="Low complexity" evidence="1">
    <location>
        <begin position="154"/>
        <end position="163"/>
    </location>
</feature>
<feature type="non-terminal residue" evidence="2">
    <location>
        <position position="1"/>
    </location>
</feature>
<evidence type="ECO:0000256" key="1">
    <source>
        <dbReference type="SAM" id="MobiDB-lite"/>
    </source>
</evidence>
<sequence length="234" mass="25010">LRRRPWRAPRAREGGPAQIQDIRAERHMFVACVRLLRLLPRAQLCGSRPGWGARRGLRLCRLLRAGVAPAARLLQQEPGPALRLPLRPAGEGARRAGEGASQAGAESRGARAGPEPVPAEVALGPVRLRPPPASGLPALGPRPRHPRRRRRHAAMPGPGAAAARGGGGARGRRPRGRAGSAEPSGRGCLGERRGLHAAQGLARLSASRLAWPARGANEGRQRVRRLCERPVCRH</sequence>
<accession>A0ABN9VJ36</accession>
<proteinExistence type="predicted"/>